<gene>
    <name evidence="4" type="ORF">M4L21_02165</name>
</gene>
<reference evidence="4" key="1">
    <citation type="submission" date="2022-05" db="EMBL/GenBank/DDBJ databases">
        <title>Comparative genomics of Staphylococcus equorum isolates.</title>
        <authorList>
            <person name="Luelf R.H."/>
        </authorList>
    </citation>
    <scope>NUCLEOTIDE SEQUENCE</scope>
    <source>
        <strain evidence="4">TMW 2.2343</strain>
    </source>
</reference>
<comment type="caution">
    <text evidence="4">The sequence shown here is derived from an EMBL/GenBank/DDBJ whole genome shotgun (WGS) entry which is preliminary data.</text>
</comment>
<dbReference type="GO" id="GO:0009228">
    <property type="term" value="P:thiamine biosynthetic process"/>
    <property type="evidence" value="ECO:0007669"/>
    <property type="project" value="UniProtKB-KW"/>
</dbReference>
<dbReference type="InterPro" id="IPR022998">
    <property type="entry name" value="ThiamineP_synth_TenI"/>
</dbReference>
<organism evidence="4 5">
    <name type="scientific">Staphylococcus equorum</name>
    <dbReference type="NCBI Taxonomy" id="246432"/>
    <lineage>
        <taxon>Bacteria</taxon>
        <taxon>Bacillati</taxon>
        <taxon>Bacillota</taxon>
        <taxon>Bacilli</taxon>
        <taxon>Bacillales</taxon>
        <taxon>Staphylococcaceae</taxon>
        <taxon>Staphylococcus</taxon>
    </lineage>
</organism>
<protein>
    <submittedName>
        <fullName evidence="4">Thiamine phosphate synthase</fullName>
    </submittedName>
</protein>
<dbReference type="InterPro" id="IPR013785">
    <property type="entry name" value="Aldolase_TIM"/>
</dbReference>
<dbReference type="CDD" id="cd00564">
    <property type="entry name" value="TMP_TenI"/>
    <property type="match status" value="1"/>
</dbReference>
<proteinExistence type="predicted"/>
<dbReference type="Pfam" id="PF02581">
    <property type="entry name" value="TMP-TENI"/>
    <property type="match status" value="1"/>
</dbReference>
<evidence type="ECO:0000259" key="3">
    <source>
        <dbReference type="Pfam" id="PF02581"/>
    </source>
</evidence>
<dbReference type="SUPFAM" id="SSF51391">
    <property type="entry name" value="Thiamin phosphate synthase"/>
    <property type="match status" value="1"/>
</dbReference>
<dbReference type="PANTHER" id="PTHR20857:SF15">
    <property type="entry name" value="THIAMINE-PHOSPHATE SYNTHASE"/>
    <property type="match status" value="1"/>
</dbReference>
<feature type="domain" description="Thiamine phosphate synthase/TenI" evidence="3">
    <location>
        <begin position="58"/>
        <end position="176"/>
    </location>
</feature>
<comment type="pathway">
    <text evidence="1">Cofactor biosynthesis; thiamine diphosphate biosynthesis.</text>
</comment>
<dbReference type="GO" id="GO:0004789">
    <property type="term" value="F:thiamine-phosphate diphosphorylase activity"/>
    <property type="evidence" value="ECO:0007669"/>
    <property type="project" value="TreeGrafter"/>
</dbReference>
<keyword evidence="2" id="KW-0784">Thiamine biosynthesis</keyword>
<dbReference type="Gene3D" id="3.20.20.70">
    <property type="entry name" value="Aldolase class I"/>
    <property type="match status" value="1"/>
</dbReference>
<dbReference type="InterPro" id="IPR036206">
    <property type="entry name" value="ThiamineP_synth_sf"/>
</dbReference>
<accession>A0A9X4QZV4</accession>
<dbReference type="GO" id="GO:0005737">
    <property type="term" value="C:cytoplasm"/>
    <property type="evidence" value="ECO:0007669"/>
    <property type="project" value="TreeGrafter"/>
</dbReference>
<evidence type="ECO:0000256" key="2">
    <source>
        <dbReference type="ARBA" id="ARBA00022977"/>
    </source>
</evidence>
<dbReference type="Proteomes" id="UP001152302">
    <property type="component" value="Unassembled WGS sequence"/>
</dbReference>
<dbReference type="EMBL" id="JAMBPX010000001">
    <property type="protein sequence ID" value="MDG0858117.1"/>
    <property type="molecule type" value="Genomic_DNA"/>
</dbReference>
<evidence type="ECO:0000256" key="1">
    <source>
        <dbReference type="ARBA" id="ARBA00004948"/>
    </source>
</evidence>
<dbReference type="PANTHER" id="PTHR20857">
    <property type="entry name" value="THIAMINE-PHOSPHATE PYROPHOSPHORYLASE"/>
    <property type="match status" value="1"/>
</dbReference>
<dbReference type="RefSeq" id="WP_277595742.1">
    <property type="nucleotide sequence ID" value="NZ_JAMBPX010000001.1"/>
</dbReference>
<sequence>MKTLFIAITQYKYLNPAEIKQYINIEHFIDYLIIRTPMETAELISWINLLSQSGFPTSKIIIHDNITVLTRCNLCAIHFKEKDERIAQFKYNHPDIQVSMSTHDTKHIAQAEALQLSFVLYGHIFKTNSKPSQHPRTENEINKALKFNIPVIALGGINPQTLKNLPKGFKGIAGISIFAQQNMNEIKQLKEAWKTYV</sequence>
<evidence type="ECO:0000313" key="5">
    <source>
        <dbReference type="Proteomes" id="UP001152302"/>
    </source>
</evidence>
<evidence type="ECO:0000313" key="4">
    <source>
        <dbReference type="EMBL" id="MDG0858117.1"/>
    </source>
</evidence>
<dbReference type="AlphaFoldDB" id="A0A9X4QZV4"/>
<name>A0A9X4QZV4_9STAP</name>